<name>A0A397SAQ3_9GLOM</name>
<proteinExistence type="predicted"/>
<comment type="caution">
    <text evidence="1">The sequence shown here is derived from an EMBL/GenBank/DDBJ whole genome shotgun (WGS) entry which is preliminary data.</text>
</comment>
<gene>
    <name evidence="1" type="ORF">C1645_743336</name>
</gene>
<sequence length="198" mass="23238">MKRLLTEEVSEKIFIKKMKRLLTEEESEIFLDGMSELTCNGCRNPFIKMAEVLPFNSRQLCNYWRNYLDPEVHQGSLSDEEKQFIDEWIKLNRIENGVITWKTLRHELKNQFGFLRSENAVKNYWYSKQNRTGAVEESESLVLPQIPYPTDPEMPIPIQQPNPIALSTLQPYCKHEDPKLPDYKAVDTPDYKVATQLP</sequence>
<dbReference type="EMBL" id="QKYT01000602">
    <property type="protein sequence ID" value="RIA83068.1"/>
    <property type="molecule type" value="Genomic_DNA"/>
</dbReference>
<reference evidence="1 2" key="1">
    <citation type="submission" date="2018-06" db="EMBL/GenBank/DDBJ databases">
        <title>Comparative genomics reveals the genomic features of Rhizophagus irregularis, R. cerebriforme, R. diaphanum and Gigaspora rosea, and their symbiotic lifestyle signature.</title>
        <authorList>
            <person name="Morin E."/>
            <person name="San Clemente H."/>
            <person name="Chen E.C.H."/>
            <person name="De La Providencia I."/>
            <person name="Hainaut M."/>
            <person name="Kuo A."/>
            <person name="Kohler A."/>
            <person name="Murat C."/>
            <person name="Tang N."/>
            <person name="Roy S."/>
            <person name="Loubradou J."/>
            <person name="Henrissat B."/>
            <person name="Grigoriev I.V."/>
            <person name="Corradi N."/>
            <person name="Roux C."/>
            <person name="Martin F.M."/>
        </authorList>
    </citation>
    <scope>NUCLEOTIDE SEQUENCE [LARGE SCALE GENOMIC DNA]</scope>
    <source>
        <strain evidence="1 2">DAOM 227022</strain>
    </source>
</reference>
<protein>
    <recommendedName>
        <fullName evidence="3">HTH myb-type domain-containing protein</fullName>
    </recommendedName>
</protein>
<dbReference type="Proteomes" id="UP000265703">
    <property type="component" value="Unassembled WGS sequence"/>
</dbReference>
<keyword evidence="2" id="KW-1185">Reference proteome</keyword>
<evidence type="ECO:0000313" key="2">
    <source>
        <dbReference type="Proteomes" id="UP000265703"/>
    </source>
</evidence>
<accession>A0A397SAQ3</accession>
<evidence type="ECO:0008006" key="3">
    <source>
        <dbReference type="Google" id="ProtNLM"/>
    </source>
</evidence>
<evidence type="ECO:0000313" key="1">
    <source>
        <dbReference type="EMBL" id="RIA83068.1"/>
    </source>
</evidence>
<dbReference type="OrthoDB" id="2351465at2759"/>
<organism evidence="1 2">
    <name type="scientific">Glomus cerebriforme</name>
    <dbReference type="NCBI Taxonomy" id="658196"/>
    <lineage>
        <taxon>Eukaryota</taxon>
        <taxon>Fungi</taxon>
        <taxon>Fungi incertae sedis</taxon>
        <taxon>Mucoromycota</taxon>
        <taxon>Glomeromycotina</taxon>
        <taxon>Glomeromycetes</taxon>
        <taxon>Glomerales</taxon>
        <taxon>Glomeraceae</taxon>
        <taxon>Glomus</taxon>
    </lineage>
</organism>
<dbReference type="AlphaFoldDB" id="A0A397SAQ3"/>